<accession>A0A8H4PMS3</accession>
<reference evidence="2 3" key="1">
    <citation type="journal article" date="2020" name="Genome Biol. Evol.">
        <title>A new high-quality draft genome assembly of the Chinese cordyceps Ophiocordyceps sinensis.</title>
        <authorList>
            <person name="Shu R."/>
            <person name="Zhang J."/>
            <person name="Meng Q."/>
            <person name="Zhang H."/>
            <person name="Zhou G."/>
            <person name="Li M."/>
            <person name="Wu P."/>
            <person name="Zhao Y."/>
            <person name="Chen C."/>
            <person name="Qin Q."/>
        </authorList>
    </citation>
    <scope>NUCLEOTIDE SEQUENCE [LARGE SCALE GENOMIC DNA]</scope>
    <source>
        <strain evidence="2 3">IOZ07</strain>
    </source>
</reference>
<dbReference type="InterPro" id="IPR027417">
    <property type="entry name" value="P-loop_NTPase"/>
</dbReference>
<sequence length="196" mass="21253">MKVANAGATQLTTDFRDWAAGQFGTQPQSPVFLLDIQGSRELKIGTSFANPVNAQFGRAFIVHLYRSGKVKNGLDVLRASSPLRFGTVLVIVAYAAQKNEWQALIDDLSAAEAPKALIDVRTIDESPSMEADIVIANLGRTSGEGFLSRPERIIVMATRARYAFFIFGSQGALRRGSHSGLPNRPQVQHLLAGKQA</sequence>
<dbReference type="OrthoDB" id="4870611at2759"/>
<dbReference type="InterPro" id="IPR041679">
    <property type="entry name" value="DNA2/NAM7-like_C"/>
</dbReference>
<gene>
    <name evidence="2" type="ORF">G6O67_006869</name>
</gene>
<comment type="caution">
    <text evidence="2">The sequence shown here is derived from an EMBL/GenBank/DDBJ whole genome shotgun (WGS) entry which is preliminary data.</text>
</comment>
<feature type="domain" description="DNA2/NAM7 helicase-like C-terminal" evidence="1">
    <location>
        <begin position="25"/>
        <end position="170"/>
    </location>
</feature>
<dbReference type="EMBL" id="JAAVMX010000007">
    <property type="protein sequence ID" value="KAF4506828.1"/>
    <property type="molecule type" value="Genomic_DNA"/>
</dbReference>
<dbReference type="Pfam" id="PF13087">
    <property type="entry name" value="AAA_12"/>
    <property type="match status" value="1"/>
</dbReference>
<dbReference type="PANTHER" id="PTHR10887">
    <property type="entry name" value="DNA2/NAM7 HELICASE FAMILY"/>
    <property type="match status" value="1"/>
</dbReference>
<keyword evidence="3" id="KW-1185">Reference proteome</keyword>
<dbReference type="PANTHER" id="PTHR10887:SF495">
    <property type="entry name" value="HELICASE SENATAXIN ISOFORM X1-RELATED"/>
    <property type="match status" value="1"/>
</dbReference>
<protein>
    <recommendedName>
        <fullName evidence="1">DNA2/NAM7 helicase-like C-terminal domain-containing protein</fullName>
    </recommendedName>
</protein>
<dbReference type="Proteomes" id="UP000557566">
    <property type="component" value="Unassembled WGS sequence"/>
</dbReference>
<dbReference type="Gene3D" id="3.40.50.300">
    <property type="entry name" value="P-loop containing nucleotide triphosphate hydrolases"/>
    <property type="match status" value="1"/>
</dbReference>
<proteinExistence type="predicted"/>
<dbReference type="AlphaFoldDB" id="A0A8H4PMS3"/>
<evidence type="ECO:0000313" key="2">
    <source>
        <dbReference type="EMBL" id="KAF4506828.1"/>
    </source>
</evidence>
<name>A0A8H4PMS3_9HYPO</name>
<organism evidence="2 3">
    <name type="scientific">Ophiocordyceps sinensis</name>
    <dbReference type="NCBI Taxonomy" id="72228"/>
    <lineage>
        <taxon>Eukaryota</taxon>
        <taxon>Fungi</taxon>
        <taxon>Dikarya</taxon>
        <taxon>Ascomycota</taxon>
        <taxon>Pezizomycotina</taxon>
        <taxon>Sordariomycetes</taxon>
        <taxon>Hypocreomycetidae</taxon>
        <taxon>Hypocreales</taxon>
        <taxon>Ophiocordycipitaceae</taxon>
        <taxon>Ophiocordyceps</taxon>
    </lineage>
</organism>
<evidence type="ECO:0000313" key="3">
    <source>
        <dbReference type="Proteomes" id="UP000557566"/>
    </source>
</evidence>
<dbReference type="InterPro" id="IPR045055">
    <property type="entry name" value="DNA2/NAM7-like"/>
</dbReference>
<evidence type="ECO:0000259" key="1">
    <source>
        <dbReference type="Pfam" id="PF13087"/>
    </source>
</evidence>